<evidence type="ECO:0000256" key="5">
    <source>
        <dbReference type="ARBA" id="ARBA00031396"/>
    </source>
</evidence>
<comment type="subcellular location">
    <subcellularLocation>
        <location evidence="1">Cytoplasm</location>
    </subcellularLocation>
</comment>
<feature type="region of interest" description="Disordered" evidence="6">
    <location>
        <begin position="478"/>
        <end position="518"/>
    </location>
</feature>
<dbReference type="InterPro" id="IPR004918">
    <property type="entry name" value="Cdc37"/>
</dbReference>
<dbReference type="SMART" id="SM01070">
    <property type="entry name" value="CDC37_M"/>
    <property type="match status" value="1"/>
</dbReference>
<dbReference type="InterPro" id="IPR038189">
    <property type="entry name" value="Cdc37_Hsp90-bd_sf"/>
</dbReference>
<dbReference type="SMART" id="SM01071">
    <property type="entry name" value="CDC37_N"/>
    <property type="match status" value="1"/>
</dbReference>
<dbReference type="Pfam" id="PF03234">
    <property type="entry name" value="CDC37_N"/>
    <property type="match status" value="1"/>
</dbReference>
<dbReference type="GO" id="GO:0031072">
    <property type="term" value="F:heat shock protein binding"/>
    <property type="evidence" value="ECO:0007669"/>
    <property type="project" value="TreeGrafter"/>
</dbReference>
<dbReference type="SUPFAM" id="SSF101391">
    <property type="entry name" value="Hsp90 co-chaperone CDC37"/>
    <property type="match status" value="1"/>
</dbReference>
<evidence type="ECO:0000313" key="10">
    <source>
        <dbReference type="EMBL" id="EMD40111.1"/>
    </source>
</evidence>
<evidence type="ECO:0000259" key="7">
    <source>
        <dbReference type="SMART" id="SM01069"/>
    </source>
</evidence>
<evidence type="ECO:0000259" key="8">
    <source>
        <dbReference type="SMART" id="SM01070"/>
    </source>
</evidence>
<evidence type="ECO:0000313" key="11">
    <source>
        <dbReference type="Proteomes" id="UP000016930"/>
    </source>
</evidence>
<comment type="similarity">
    <text evidence="2">Belongs to the CDC37 family.</text>
</comment>
<name>M2RMN0_CERS8</name>
<protein>
    <recommendedName>
        <fullName evidence="5">Hsp90 chaperone protein kinase-targeting subunit</fullName>
    </recommendedName>
</protein>
<dbReference type="PANTHER" id="PTHR12800">
    <property type="entry name" value="CDC37-RELATED"/>
    <property type="match status" value="1"/>
</dbReference>
<dbReference type="EMBL" id="KB445793">
    <property type="protein sequence ID" value="EMD40111.1"/>
    <property type="molecule type" value="Genomic_DNA"/>
</dbReference>
<gene>
    <name evidence="10" type="ORF">CERSUDRAFT_81392</name>
</gene>
<keyword evidence="3" id="KW-0963">Cytoplasm</keyword>
<organism evidence="10 11">
    <name type="scientific">Ceriporiopsis subvermispora (strain B)</name>
    <name type="common">White-rot fungus</name>
    <name type="synonym">Gelatoporia subvermispora</name>
    <dbReference type="NCBI Taxonomy" id="914234"/>
    <lineage>
        <taxon>Eukaryota</taxon>
        <taxon>Fungi</taxon>
        <taxon>Dikarya</taxon>
        <taxon>Basidiomycota</taxon>
        <taxon>Agaricomycotina</taxon>
        <taxon>Agaricomycetes</taxon>
        <taxon>Polyporales</taxon>
        <taxon>Gelatoporiaceae</taxon>
        <taxon>Gelatoporia</taxon>
    </lineage>
</organism>
<dbReference type="HOGENOM" id="CLU_033261_0_0_1"/>
<dbReference type="GO" id="GO:0005737">
    <property type="term" value="C:cytoplasm"/>
    <property type="evidence" value="ECO:0007669"/>
    <property type="project" value="UniProtKB-SubCell"/>
</dbReference>
<dbReference type="InterPro" id="IPR013873">
    <property type="entry name" value="Cdc37_C"/>
</dbReference>
<feature type="domain" description="Cdc37 Hsp90 binding" evidence="8">
    <location>
        <begin position="182"/>
        <end position="372"/>
    </location>
</feature>
<feature type="compositionally biased region" description="Basic and acidic residues" evidence="6">
    <location>
        <begin position="478"/>
        <end position="488"/>
    </location>
</feature>
<keyword evidence="4" id="KW-0143">Chaperone</keyword>
<feature type="domain" description="Cdc37 C-terminal" evidence="7">
    <location>
        <begin position="390"/>
        <end position="510"/>
    </location>
</feature>
<feature type="compositionally biased region" description="Acidic residues" evidence="6">
    <location>
        <begin position="489"/>
        <end position="502"/>
    </location>
</feature>
<dbReference type="SMART" id="SM01069">
    <property type="entry name" value="CDC37_C"/>
    <property type="match status" value="1"/>
</dbReference>
<dbReference type="Proteomes" id="UP000016930">
    <property type="component" value="Unassembled WGS sequence"/>
</dbReference>
<dbReference type="InterPro" id="IPR013874">
    <property type="entry name" value="Cdc37_Hsp90-bd"/>
</dbReference>
<proteinExistence type="inferred from homology"/>
<evidence type="ECO:0000256" key="3">
    <source>
        <dbReference type="ARBA" id="ARBA00022490"/>
    </source>
</evidence>
<dbReference type="Gene3D" id="1.20.58.610">
    <property type="entry name" value="Cdc37, Hsp90 binding domain"/>
    <property type="match status" value="1"/>
</dbReference>
<dbReference type="OrthoDB" id="440202at2759"/>
<dbReference type="GO" id="GO:0006457">
    <property type="term" value="P:protein folding"/>
    <property type="evidence" value="ECO:0007669"/>
    <property type="project" value="TreeGrafter"/>
</dbReference>
<keyword evidence="11" id="KW-1185">Reference proteome</keyword>
<evidence type="ECO:0000256" key="1">
    <source>
        <dbReference type="ARBA" id="ARBA00004496"/>
    </source>
</evidence>
<sequence length="518" mass="57889">MPLNYSKWDALELSDDSDIEGHPNVDKRSLIRWKQRDIHEKREVRKHHILQLKADIACNEVLAPRLQQIAEDVEKQGPAHFSSLVEKFKTSPSPEAPPTNAQGQKSYDEMLLVLMLQVWEEAKKDGVEKDDPQLGEALVQGLKQHVAKIGEHQKKLRTELDTEEEEQKKKITMDDLHEGFDSHYVPPKPAPPPLKGAGAGEKKTAKTTATEFETLNPRGVAAAQDTFAQGSSSTEAKEDDDDEDDIEVPEMTPTLEEFSRLPVRGYEESWEYIKAHRDVIVPGASDALLVASFRAQSKGQSDYALRCVHQSLLLQYCDKLGTGAADGVKLFFKKMIDKDQRAIAVFEKDVADTYAHIVERVRVTKAEEEASGGSEQIQLVPENPGQGISFNVPDGPPPEEFTLEGPGLDGVDINDVRRALQMRWDVFNSFDKPLQDALKEGSLEKVNKVLGDMKVEKAEEVVKLLDLAGILNFSDSNIRDETGRNKLVDEDDEEEEEEEENEGEKAADEAEAETKAEQ</sequence>
<dbReference type="GO" id="GO:0050821">
    <property type="term" value="P:protein stabilization"/>
    <property type="evidence" value="ECO:0007669"/>
    <property type="project" value="TreeGrafter"/>
</dbReference>
<feature type="compositionally biased region" description="Acidic residues" evidence="6">
    <location>
        <begin position="237"/>
        <end position="248"/>
    </location>
</feature>
<accession>M2RMN0</accession>
<reference evidence="10 11" key="1">
    <citation type="journal article" date="2012" name="Proc. Natl. Acad. Sci. U.S.A.">
        <title>Comparative genomics of Ceriporiopsis subvermispora and Phanerochaete chrysosporium provide insight into selective ligninolysis.</title>
        <authorList>
            <person name="Fernandez-Fueyo E."/>
            <person name="Ruiz-Duenas F.J."/>
            <person name="Ferreira P."/>
            <person name="Floudas D."/>
            <person name="Hibbett D.S."/>
            <person name="Canessa P."/>
            <person name="Larrondo L.F."/>
            <person name="James T.Y."/>
            <person name="Seelenfreund D."/>
            <person name="Lobos S."/>
            <person name="Polanco R."/>
            <person name="Tello M."/>
            <person name="Honda Y."/>
            <person name="Watanabe T."/>
            <person name="Watanabe T."/>
            <person name="Ryu J.S."/>
            <person name="Kubicek C.P."/>
            <person name="Schmoll M."/>
            <person name="Gaskell J."/>
            <person name="Hammel K.E."/>
            <person name="St John F.J."/>
            <person name="Vanden Wymelenberg A."/>
            <person name="Sabat G."/>
            <person name="Splinter BonDurant S."/>
            <person name="Syed K."/>
            <person name="Yadav J.S."/>
            <person name="Doddapaneni H."/>
            <person name="Subramanian V."/>
            <person name="Lavin J.L."/>
            <person name="Oguiza J.A."/>
            <person name="Perez G."/>
            <person name="Pisabarro A.G."/>
            <person name="Ramirez L."/>
            <person name="Santoyo F."/>
            <person name="Master E."/>
            <person name="Coutinho P.M."/>
            <person name="Henrissat B."/>
            <person name="Lombard V."/>
            <person name="Magnuson J.K."/>
            <person name="Kuees U."/>
            <person name="Hori C."/>
            <person name="Igarashi K."/>
            <person name="Samejima M."/>
            <person name="Held B.W."/>
            <person name="Barry K.W."/>
            <person name="LaButti K.M."/>
            <person name="Lapidus A."/>
            <person name="Lindquist E.A."/>
            <person name="Lucas S.M."/>
            <person name="Riley R."/>
            <person name="Salamov A.A."/>
            <person name="Hoffmeister D."/>
            <person name="Schwenk D."/>
            <person name="Hadar Y."/>
            <person name="Yarden O."/>
            <person name="de Vries R.P."/>
            <person name="Wiebenga A."/>
            <person name="Stenlid J."/>
            <person name="Eastwood D."/>
            <person name="Grigoriev I.V."/>
            <person name="Berka R.M."/>
            <person name="Blanchette R.A."/>
            <person name="Kersten P."/>
            <person name="Martinez A.T."/>
            <person name="Vicuna R."/>
            <person name="Cullen D."/>
        </authorList>
    </citation>
    <scope>NUCLEOTIDE SEQUENCE [LARGE SCALE GENOMIC DNA]</scope>
    <source>
        <strain evidence="10 11">B</strain>
    </source>
</reference>
<evidence type="ECO:0000259" key="9">
    <source>
        <dbReference type="SMART" id="SM01071"/>
    </source>
</evidence>
<dbReference type="InterPro" id="IPR013855">
    <property type="entry name" value="Cdc37_N_dom"/>
</dbReference>
<dbReference type="STRING" id="914234.M2RMN0"/>
<dbReference type="AlphaFoldDB" id="M2RMN0"/>
<dbReference type="GO" id="GO:0051082">
    <property type="term" value="F:unfolded protein binding"/>
    <property type="evidence" value="ECO:0007669"/>
    <property type="project" value="TreeGrafter"/>
</dbReference>
<feature type="region of interest" description="Disordered" evidence="6">
    <location>
        <begin position="186"/>
        <end position="250"/>
    </location>
</feature>
<dbReference type="GO" id="GO:0051087">
    <property type="term" value="F:protein-folding chaperone binding"/>
    <property type="evidence" value="ECO:0007669"/>
    <property type="project" value="TreeGrafter"/>
</dbReference>
<dbReference type="GO" id="GO:0019901">
    <property type="term" value="F:protein kinase binding"/>
    <property type="evidence" value="ECO:0007669"/>
    <property type="project" value="InterPro"/>
</dbReference>
<evidence type="ECO:0000256" key="6">
    <source>
        <dbReference type="SAM" id="MobiDB-lite"/>
    </source>
</evidence>
<dbReference type="Pfam" id="PF08564">
    <property type="entry name" value="CDC37_C"/>
    <property type="match status" value="1"/>
</dbReference>
<feature type="compositionally biased region" description="Basic and acidic residues" evidence="6">
    <location>
        <begin position="503"/>
        <end position="518"/>
    </location>
</feature>
<dbReference type="PANTHER" id="PTHR12800:SF4">
    <property type="entry name" value="HSP90 CO-CHAPERONE CDC37"/>
    <property type="match status" value="1"/>
</dbReference>
<evidence type="ECO:0000256" key="4">
    <source>
        <dbReference type="ARBA" id="ARBA00023186"/>
    </source>
</evidence>
<evidence type="ECO:0000256" key="2">
    <source>
        <dbReference type="ARBA" id="ARBA00006222"/>
    </source>
</evidence>
<dbReference type="Pfam" id="PF08565">
    <property type="entry name" value="CDC37_M"/>
    <property type="match status" value="1"/>
</dbReference>
<feature type="domain" description="Cdc37 N-terminal" evidence="9">
    <location>
        <begin position="2"/>
        <end position="183"/>
    </location>
</feature>